<gene>
    <name evidence="7" type="ORF">H9850_01395</name>
</gene>
<keyword evidence="2" id="KW-0238">DNA-binding</keyword>
<evidence type="ECO:0000313" key="7">
    <source>
        <dbReference type="EMBL" id="HIX56108.1"/>
    </source>
</evidence>
<dbReference type="PRINTS" id="PR00032">
    <property type="entry name" value="HTHARAC"/>
</dbReference>
<dbReference type="InterPro" id="IPR020449">
    <property type="entry name" value="Tscrpt_reg_AraC-type_HTH"/>
</dbReference>
<feature type="domain" description="HTH araC/xylS-type" evidence="6">
    <location>
        <begin position="187"/>
        <end position="285"/>
    </location>
</feature>
<evidence type="ECO:0000256" key="1">
    <source>
        <dbReference type="ARBA" id="ARBA00023015"/>
    </source>
</evidence>
<accession>A0A9D2AZY6</accession>
<dbReference type="GO" id="GO:0043565">
    <property type="term" value="F:sequence-specific DNA binding"/>
    <property type="evidence" value="ECO:0007669"/>
    <property type="project" value="InterPro"/>
</dbReference>
<evidence type="ECO:0000313" key="8">
    <source>
        <dbReference type="Proteomes" id="UP000886829"/>
    </source>
</evidence>
<keyword evidence="1" id="KW-0805">Transcription regulation</keyword>
<dbReference type="Gene3D" id="1.10.10.60">
    <property type="entry name" value="Homeodomain-like"/>
    <property type="match status" value="2"/>
</dbReference>
<dbReference type="SUPFAM" id="SSF46689">
    <property type="entry name" value="Homeodomain-like"/>
    <property type="match status" value="2"/>
</dbReference>
<sequence length="356" mass="40624">MAPNVSSLREKRAHGTEIFPFAYYFVNPQHERYIMLPHWHKELELARILEGSLDITIDGRHYHGQRGDIFCINSGSLHSAQPHNCVYEDLVFDLQFLLRERTISNGLLYSLIYDQKHICPYLPAAHTEEQLQQSVALLMEAMQKPADPSRALLVTGYTYIFLGLIQKNTLLSDPLNAEHGSRLSKIKLALSYIHKKYKQEISLQDLADLLEVKEPSVVHIFKEMLGTTPLNYINSYRVLTAKEMLKDPHNSVTKVSIELGFSDLSYFTKVFKRYTGMTPRTYLKQQQQLPAEHRAELSVPPPPPPQQLPAEHRAELSVPQPPPQVLDVVPRASRSPKNKAASPPQKRYGQSKRLVS</sequence>
<name>A0A9D2AZY6_9GAMM</name>
<dbReference type="SUPFAM" id="SSF51215">
    <property type="entry name" value="Regulatory protein AraC"/>
    <property type="match status" value="1"/>
</dbReference>
<proteinExistence type="predicted"/>
<dbReference type="AlphaFoldDB" id="A0A9D2AZY6"/>
<dbReference type="SMART" id="SM00342">
    <property type="entry name" value="HTH_ARAC"/>
    <property type="match status" value="1"/>
</dbReference>
<dbReference type="Gene3D" id="2.60.120.10">
    <property type="entry name" value="Jelly Rolls"/>
    <property type="match status" value="1"/>
</dbReference>
<evidence type="ECO:0000256" key="4">
    <source>
        <dbReference type="ARBA" id="ARBA00023163"/>
    </source>
</evidence>
<evidence type="ECO:0000256" key="2">
    <source>
        <dbReference type="ARBA" id="ARBA00023125"/>
    </source>
</evidence>
<organism evidence="7 8">
    <name type="scientific">Candidatus Anaerobiospirillum pullistercoris</name>
    <dbReference type="NCBI Taxonomy" id="2838452"/>
    <lineage>
        <taxon>Bacteria</taxon>
        <taxon>Pseudomonadati</taxon>
        <taxon>Pseudomonadota</taxon>
        <taxon>Gammaproteobacteria</taxon>
        <taxon>Aeromonadales</taxon>
        <taxon>Succinivibrionaceae</taxon>
        <taxon>Anaerobiospirillum</taxon>
    </lineage>
</organism>
<dbReference type="EMBL" id="DXEV01000030">
    <property type="protein sequence ID" value="HIX56108.1"/>
    <property type="molecule type" value="Genomic_DNA"/>
</dbReference>
<keyword evidence="3" id="KW-0010">Activator</keyword>
<feature type="region of interest" description="Disordered" evidence="5">
    <location>
        <begin position="284"/>
        <end position="356"/>
    </location>
</feature>
<dbReference type="InterPro" id="IPR003313">
    <property type="entry name" value="AraC-bd"/>
</dbReference>
<dbReference type="Pfam" id="PF12833">
    <property type="entry name" value="HTH_18"/>
    <property type="match status" value="1"/>
</dbReference>
<dbReference type="Proteomes" id="UP000886829">
    <property type="component" value="Unassembled WGS sequence"/>
</dbReference>
<reference evidence="7" key="1">
    <citation type="journal article" date="2021" name="PeerJ">
        <title>Extensive microbial diversity within the chicken gut microbiome revealed by metagenomics and culture.</title>
        <authorList>
            <person name="Gilroy R."/>
            <person name="Ravi A."/>
            <person name="Getino M."/>
            <person name="Pursley I."/>
            <person name="Horton D.L."/>
            <person name="Alikhan N.F."/>
            <person name="Baker D."/>
            <person name="Gharbi K."/>
            <person name="Hall N."/>
            <person name="Watson M."/>
            <person name="Adriaenssens E.M."/>
            <person name="Foster-Nyarko E."/>
            <person name="Jarju S."/>
            <person name="Secka A."/>
            <person name="Antonio M."/>
            <person name="Oren A."/>
            <person name="Chaudhuri R.R."/>
            <person name="La Ragione R."/>
            <person name="Hildebrand F."/>
            <person name="Pallen M.J."/>
        </authorList>
    </citation>
    <scope>NUCLEOTIDE SEQUENCE</scope>
    <source>
        <strain evidence="7">USASDec5-558</strain>
    </source>
</reference>
<dbReference type="PANTHER" id="PTHR43280">
    <property type="entry name" value="ARAC-FAMILY TRANSCRIPTIONAL REGULATOR"/>
    <property type="match status" value="1"/>
</dbReference>
<evidence type="ECO:0000256" key="3">
    <source>
        <dbReference type="ARBA" id="ARBA00023159"/>
    </source>
</evidence>
<dbReference type="InterPro" id="IPR018060">
    <property type="entry name" value="HTH_AraC"/>
</dbReference>
<dbReference type="Pfam" id="PF02311">
    <property type="entry name" value="AraC_binding"/>
    <property type="match status" value="1"/>
</dbReference>
<dbReference type="InterPro" id="IPR014710">
    <property type="entry name" value="RmlC-like_jellyroll"/>
</dbReference>
<dbReference type="InterPro" id="IPR009057">
    <property type="entry name" value="Homeodomain-like_sf"/>
</dbReference>
<dbReference type="GO" id="GO:0003700">
    <property type="term" value="F:DNA-binding transcription factor activity"/>
    <property type="evidence" value="ECO:0007669"/>
    <property type="project" value="InterPro"/>
</dbReference>
<comment type="caution">
    <text evidence="7">The sequence shown here is derived from an EMBL/GenBank/DDBJ whole genome shotgun (WGS) entry which is preliminary data.</text>
</comment>
<evidence type="ECO:0000256" key="5">
    <source>
        <dbReference type="SAM" id="MobiDB-lite"/>
    </source>
</evidence>
<dbReference type="PROSITE" id="PS00041">
    <property type="entry name" value="HTH_ARAC_FAMILY_1"/>
    <property type="match status" value="1"/>
</dbReference>
<keyword evidence="4" id="KW-0804">Transcription</keyword>
<protein>
    <submittedName>
        <fullName evidence="7">AraC family transcriptional regulator</fullName>
    </submittedName>
</protein>
<evidence type="ECO:0000259" key="6">
    <source>
        <dbReference type="PROSITE" id="PS01124"/>
    </source>
</evidence>
<dbReference type="InterPro" id="IPR018062">
    <property type="entry name" value="HTH_AraC-typ_CS"/>
</dbReference>
<reference evidence="7" key="2">
    <citation type="submission" date="2021-04" db="EMBL/GenBank/DDBJ databases">
        <authorList>
            <person name="Gilroy R."/>
        </authorList>
    </citation>
    <scope>NUCLEOTIDE SEQUENCE</scope>
    <source>
        <strain evidence="7">USASDec5-558</strain>
    </source>
</reference>
<dbReference type="PANTHER" id="PTHR43280:SF2">
    <property type="entry name" value="HTH-TYPE TRANSCRIPTIONAL REGULATOR EXSA"/>
    <property type="match status" value="1"/>
</dbReference>
<dbReference type="PROSITE" id="PS01124">
    <property type="entry name" value="HTH_ARAC_FAMILY_2"/>
    <property type="match status" value="1"/>
</dbReference>
<dbReference type="InterPro" id="IPR037923">
    <property type="entry name" value="HTH-like"/>
</dbReference>